<dbReference type="AlphaFoldDB" id="A0A848KNF5"/>
<gene>
    <name evidence="10" type="ORF">FGL95_24370</name>
</gene>
<dbReference type="GO" id="GO:0046872">
    <property type="term" value="F:metal ion binding"/>
    <property type="evidence" value="ECO:0007669"/>
    <property type="project" value="UniProtKB-KW"/>
</dbReference>
<evidence type="ECO:0000256" key="7">
    <source>
        <dbReference type="ARBA" id="ARBA00023014"/>
    </source>
</evidence>
<evidence type="ECO:0000259" key="8">
    <source>
        <dbReference type="PROSITE" id="PS51085"/>
    </source>
</evidence>
<evidence type="ECO:0000259" key="9">
    <source>
        <dbReference type="PROSITE" id="PS51384"/>
    </source>
</evidence>
<sequence length="345" mass="38027">MRFYEKFVGAYIKTSTLINRRDVVSKVSDDSMTLVVRERRVEAHDENVISLVLVDPGGGELPAWRPGAHLDLRLPSGRQRQYSLCGDPADRRTYRIAVRRIPDGGGGSVEIHDTLTVGSALIARGPRNGFGFAAPGFGSPSERLHFVAGGIGITPILPMARLAERLKLDWTLTYTGRSRDSLPFLEEVESFGDRVTVRTDDEHGLPDAKELLADVREHSAVYCCGPVSMIGGMLEVLREVTDVEFHYERFSAPPVVDGVAFEVELAKTGEVLEVPADRTALDVIRKSRPDIAYSCQQGFCRTCVVHVLAGTPQHREVTLLDEDRERGEMLICVSRSAGGRLTLDL</sequence>
<dbReference type="GO" id="GO:0016491">
    <property type="term" value="F:oxidoreductase activity"/>
    <property type="evidence" value="ECO:0007669"/>
    <property type="project" value="UniProtKB-KW"/>
</dbReference>
<reference evidence="10 11" key="2">
    <citation type="submission" date="2020-06" db="EMBL/GenBank/DDBJ databases">
        <title>Antribacter stalactiti gen. nov., sp. nov., a new member of the family Nacardiaceae isolated from a cave.</title>
        <authorList>
            <person name="Kim I.S."/>
        </authorList>
    </citation>
    <scope>NUCLEOTIDE SEQUENCE [LARGE SCALE GENOMIC DNA]</scope>
    <source>
        <strain evidence="10 11">YC2-7</strain>
    </source>
</reference>
<evidence type="ECO:0000256" key="1">
    <source>
        <dbReference type="ARBA" id="ARBA00001974"/>
    </source>
</evidence>
<evidence type="ECO:0000256" key="6">
    <source>
        <dbReference type="ARBA" id="ARBA00023004"/>
    </source>
</evidence>
<dbReference type="CDD" id="cd06185">
    <property type="entry name" value="PDR_like"/>
    <property type="match status" value="1"/>
</dbReference>
<dbReference type="Gene3D" id="3.40.50.80">
    <property type="entry name" value="Nucleotide-binding domain of ferredoxin-NADP reductase (FNR) module"/>
    <property type="match status" value="1"/>
</dbReference>
<dbReference type="EMBL" id="VCQU01000009">
    <property type="protein sequence ID" value="NMN98182.1"/>
    <property type="molecule type" value="Genomic_DNA"/>
</dbReference>
<keyword evidence="3" id="KW-0001">2Fe-2S</keyword>
<dbReference type="PROSITE" id="PS51384">
    <property type="entry name" value="FAD_FR"/>
    <property type="match status" value="1"/>
</dbReference>
<keyword evidence="7" id="KW-0411">Iron-sulfur</keyword>
<name>A0A848KNF5_9NOCA</name>
<dbReference type="PANTHER" id="PTHR47354:SF1">
    <property type="entry name" value="CARNITINE MONOOXYGENASE REDUCTASE SUBUNIT"/>
    <property type="match status" value="1"/>
</dbReference>
<dbReference type="PANTHER" id="PTHR47354">
    <property type="entry name" value="NADH OXIDOREDUCTASE HCR"/>
    <property type="match status" value="1"/>
</dbReference>
<dbReference type="InterPro" id="IPR050415">
    <property type="entry name" value="MRET"/>
</dbReference>
<dbReference type="InterPro" id="IPR039261">
    <property type="entry name" value="FNR_nucleotide-bd"/>
</dbReference>
<feature type="domain" description="2Fe-2S ferredoxin-type" evidence="8">
    <location>
        <begin position="261"/>
        <end position="345"/>
    </location>
</feature>
<evidence type="ECO:0000256" key="5">
    <source>
        <dbReference type="ARBA" id="ARBA00023002"/>
    </source>
</evidence>
<keyword evidence="6" id="KW-0408">Iron</keyword>
<dbReference type="InterPro" id="IPR017938">
    <property type="entry name" value="Riboflavin_synthase-like_b-brl"/>
</dbReference>
<dbReference type="InterPro" id="IPR017927">
    <property type="entry name" value="FAD-bd_FR_type"/>
</dbReference>
<keyword evidence="4" id="KW-0479">Metal-binding</keyword>
<evidence type="ECO:0000256" key="4">
    <source>
        <dbReference type="ARBA" id="ARBA00022723"/>
    </source>
</evidence>
<dbReference type="SUPFAM" id="SSF63380">
    <property type="entry name" value="Riboflavin synthase domain-like"/>
    <property type="match status" value="1"/>
</dbReference>
<keyword evidence="5" id="KW-0560">Oxidoreductase</keyword>
<dbReference type="SUPFAM" id="SSF54292">
    <property type="entry name" value="2Fe-2S ferredoxin-like"/>
    <property type="match status" value="1"/>
</dbReference>
<dbReference type="InterPro" id="IPR001041">
    <property type="entry name" value="2Fe-2S_ferredoxin-type"/>
</dbReference>
<proteinExistence type="predicted"/>
<dbReference type="Pfam" id="PF00111">
    <property type="entry name" value="Fer2"/>
    <property type="match status" value="1"/>
</dbReference>
<evidence type="ECO:0000313" key="10">
    <source>
        <dbReference type="EMBL" id="NMN98182.1"/>
    </source>
</evidence>
<protein>
    <submittedName>
        <fullName evidence="10">Oxidoreductase</fullName>
    </submittedName>
</protein>
<evidence type="ECO:0000256" key="2">
    <source>
        <dbReference type="ARBA" id="ARBA00022630"/>
    </source>
</evidence>
<dbReference type="PRINTS" id="PR00409">
    <property type="entry name" value="PHDIOXRDTASE"/>
</dbReference>
<dbReference type="Gene3D" id="2.40.30.10">
    <property type="entry name" value="Translation factors"/>
    <property type="match status" value="1"/>
</dbReference>
<dbReference type="CDD" id="cd00207">
    <property type="entry name" value="fer2"/>
    <property type="match status" value="1"/>
</dbReference>
<comment type="cofactor">
    <cofactor evidence="1">
        <name>FAD</name>
        <dbReference type="ChEBI" id="CHEBI:57692"/>
    </cofactor>
</comment>
<dbReference type="SUPFAM" id="SSF52343">
    <property type="entry name" value="Ferredoxin reductase-like, C-terminal NADP-linked domain"/>
    <property type="match status" value="1"/>
</dbReference>
<reference evidence="10 11" key="1">
    <citation type="submission" date="2019-05" db="EMBL/GenBank/DDBJ databases">
        <authorList>
            <person name="Lee S.D."/>
        </authorList>
    </citation>
    <scope>NUCLEOTIDE SEQUENCE [LARGE SCALE GENOMIC DNA]</scope>
    <source>
        <strain evidence="10 11">YC2-7</strain>
    </source>
</reference>
<organism evidence="10 11">
    <name type="scientific">Antrihabitans stalactiti</name>
    <dbReference type="NCBI Taxonomy" id="2584121"/>
    <lineage>
        <taxon>Bacteria</taxon>
        <taxon>Bacillati</taxon>
        <taxon>Actinomycetota</taxon>
        <taxon>Actinomycetes</taxon>
        <taxon>Mycobacteriales</taxon>
        <taxon>Nocardiaceae</taxon>
        <taxon>Antrihabitans</taxon>
    </lineage>
</organism>
<keyword evidence="2" id="KW-0285">Flavoprotein</keyword>
<dbReference type="GO" id="GO:0051537">
    <property type="term" value="F:2 iron, 2 sulfur cluster binding"/>
    <property type="evidence" value="ECO:0007669"/>
    <property type="project" value="UniProtKB-KW"/>
</dbReference>
<comment type="caution">
    <text evidence="10">The sequence shown here is derived from an EMBL/GenBank/DDBJ whole genome shotgun (WGS) entry which is preliminary data.</text>
</comment>
<feature type="domain" description="FAD-binding FR-type" evidence="9">
    <location>
        <begin position="29"/>
        <end position="133"/>
    </location>
</feature>
<evidence type="ECO:0000256" key="3">
    <source>
        <dbReference type="ARBA" id="ARBA00022714"/>
    </source>
</evidence>
<dbReference type="PROSITE" id="PS51085">
    <property type="entry name" value="2FE2S_FER_2"/>
    <property type="match status" value="1"/>
</dbReference>
<accession>A0A848KNF5</accession>
<dbReference type="InterPro" id="IPR012675">
    <property type="entry name" value="Beta-grasp_dom_sf"/>
</dbReference>
<evidence type="ECO:0000313" key="11">
    <source>
        <dbReference type="Proteomes" id="UP000535543"/>
    </source>
</evidence>
<keyword evidence="11" id="KW-1185">Reference proteome</keyword>
<dbReference type="Proteomes" id="UP000535543">
    <property type="component" value="Unassembled WGS sequence"/>
</dbReference>
<dbReference type="Gene3D" id="3.10.20.30">
    <property type="match status" value="1"/>
</dbReference>
<dbReference type="InterPro" id="IPR036010">
    <property type="entry name" value="2Fe-2S_ferredoxin-like_sf"/>
</dbReference>